<sequence length="145" mass="16603">MGHVDVGFLWGVSEIVAERHQAYPVIDPRNHQIIGEIHFVTCRATEEVQNQLKILSDATNRVDRTTHNIPEWSSELIPKVDSTQNSFHADVEARVLRSFEILLLRQSHSQEAMVIRKEHMRRVAAQSLQQHNTSTLAGSTAFFHR</sequence>
<dbReference type="EMBL" id="HBHP01032850">
    <property type="protein sequence ID" value="CAD9776225.1"/>
    <property type="molecule type" value="Transcribed_RNA"/>
</dbReference>
<dbReference type="AlphaFoldDB" id="A0A7S2XH50"/>
<accession>A0A7S2XH50</accession>
<proteinExistence type="predicted"/>
<name>A0A7S2XH50_9EUKA</name>
<organism evidence="1">
    <name type="scientific">Lotharella oceanica</name>
    <dbReference type="NCBI Taxonomy" id="641309"/>
    <lineage>
        <taxon>Eukaryota</taxon>
        <taxon>Sar</taxon>
        <taxon>Rhizaria</taxon>
        <taxon>Cercozoa</taxon>
        <taxon>Chlorarachniophyceae</taxon>
        <taxon>Lotharella</taxon>
    </lineage>
</organism>
<gene>
    <name evidence="1" type="ORF">LSP00402_LOCUS20230</name>
</gene>
<reference evidence="1" key="1">
    <citation type="submission" date="2021-01" db="EMBL/GenBank/DDBJ databases">
        <authorList>
            <person name="Corre E."/>
            <person name="Pelletier E."/>
            <person name="Niang G."/>
            <person name="Scheremetjew M."/>
            <person name="Finn R."/>
            <person name="Kale V."/>
            <person name="Holt S."/>
            <person name="Cochrane G."/>
            <person name="Meng A."/>
            <person name="Brown T."/>
            <person name="Cohen L."/>
        </authorList>
    </citation>
    <scope>NUCLEOTIDE SEQUENCE</scope>
    <source>
        <strain evidence="1">CCMP622</strain>
    </source>
</reference>
<evidence type="ECO:0000313" key="1">
    <source>
        <dbReference type="EMBL" id="CAD9776225.1"/>
    </source>
</evidence>
<protein>
    <submittedName>
        <fullName evidence="1">Uncharacterized protein</fullName>
    </submittedName>
</protein>